<protein>
    <recommendedName>
        <fullName evidence="2">histidine kinase</fullName>
        <ecNumber evidence="2">2.7.13.3</ecNumber>
    </recommendedName>
</protein>
<feature type="region of interest" description="Disordered" evidence="9">
    <location>
        <begin position="1"/>
        <end position="59"/>
    </location>
</feature>
<evidence type="ECO:0000256" key="3">
    <source>
        <dbReference type="ARBA" id="ARBA00022553"/>
    </source>
</evidence>
<evidence type="ECO:0000256" key="1">
    <source>
        <dbReference type="ARBA" id="ARBA00000085"/>
    </source>
</evidence>
<keyword evidence="3" id="KW-0597">Phosphoprotein</keyword>
<evidence type="ECO:0000256" key="2">
    <source>
        <dbReference type="ARBA" id="ARBA00012438"/>
    </source>
</evidence>
<feature type="transmembrane region" description="Helical" evidence="10">
    <location>
        <begin position="154"/>
        <end position="173"/>
    </location>
</feature>
<evidence type="ECO:0000313" key="12">
    <source>
        <dbReference type="EMBL" id="GGY47928.1"/>
    </source>
</evidence>
<keyword evidence="10" id="KW-0472">Membrane</keyword>
<dbReference type="InterPro" id="IPR036890">
    <property type="entry name" value="HATPase_C_sf"/>
</dbReference>
<feature type="region of interest" description="Disordered" evidence="9">
    <location>
        <begin position="286"/>
        <end position="307"/>
    </location>
</feature>
<evidence type="ECO:0000256" key="5">
    <source>
        <dbReference type="ARBA" id="ARBA00022741"/>
    </source>
</evidence>
<dbReference type="InterPro" id="IPR003594">
    <property type="entry name" value="HATPase_dom"/>
</dbReference>
<dbReference type="EC" id="2.7.13.3" evidence="2"/>
<evidence type="ECO:0000259" key="11">
    <source>
        <dbReference type="PROSITE" id="PS50109"/>
    </source>
</evidence>
<feature type="domain" description="Histidine kinase" evidence="11">
    <location>
        <begin position="337"/>
        <end position="427"/>
    </location>
</feature>
<dbReference type="InterPro" id="IPR011712">
    <property type="entry name" value="Sig_transdc_His_kin_sub3_dim/P"/>
</dbReference>
<keyword evidence="5" id="KW-0547">Nucleotide-binding</keyword>
<comment type="caution">
    <text evidence="12">The sequence shown here is derived from an EMBL/GenBank/DDBJ whole genome shotgun (WGS) entry which is preliminary data.</text>
</comment>
<gene>
    <name evidence="12" type="ORF">GCM10010326_47680</name>
</gene>
<sequence>MEPGMDASGYEETGSARPPNPVGTRPHPLRDRQAPSERGGPSGPAGSRSPGDGGAETPWTRNEALVTGGACAINLLSYVFVSDPVGQRGVSVVGFLLVALAAVPLLVRRTHPVLALAGTLALDSAASIALPLATHFGAVLVLALYSVARACSGWVTAAATAATTATTLLSQGTGQIPPWQATLSAVLSPLIVVATALVVGRWQREVAANRRLLADRAVADERRRIARELHDIVAHHITTMQLMAGGARANLARPEVARDALVTLESSGRLALSEMRQLLDVLRADDEQEHTPPQPQPGTDDLPGLVDESQRAGLPTEFTITGAPRHLPPALGLTVFRVAQEALTNTRKHAGPAARAALSLTYRQDRVVVEVRDDGGGFPPGEPPTPSPGGHGLIGMRERVALHGGTLTTGPRPGGGFAVLAELPLTQDEAAGAAVQHEPEGALR</sequence>
<evidence type="ECO:0000256" key="8">
    <source>
        <dbReference type="ARBA" id="ARBA00023012"/>
    </source>
</evidence>
<dbReference type="PANTHER" id="PTHR24421:SF10">
    <property type="entry name" value="NITRATE_NITRITE SENSOR PROTEIN NARQ"/>
    <property type="match status" value="1"/>
</dbReference>
<dbReference type="Gene3D" id="3.30.565.10">
    <property type="entry name" value="Histidine kinase-like ATPase, C-terminal domain"/>
    <property type="match status" value="1"/>
</dbReference>
<feature type="compositionally biased region" description="Low complexity" evidence="9">
    <location>
        <begin position="36"/>
        <end position="50"/>
    </location>
</feature>
<keyword evidence="13" id="KW-1185">Reference proteome</keyword>
<reference evidence="13" key="1">
    <citation type="journal article" date="2019" name="Int. J. Syst. Evol. Microbiol.">
        <title>The Global Catalogue of Microorganisms (GCM) 10K type strain sequencing project: providing services to taxonomists for standard genome sequencing and annotation.</title>
        <authorList>
            <consortium name="The Broad Institute Genomics Platform"/>
            <consortium name="The Broad Institute Genome Sequencing Center for Infectious Disease"/>
            <person name="Wu L."/>
            <person name="Ma J."/>
        </authorList>
    </citation>
    <scope>NUCLEOTIDE SEQUENCE [LARGE SCALE GENOMIC DNA]</scope>
    <source>
        <strain evidence="13">JCM 4594</strain>
    </source>
</reference>
<dbReference type="PANTHER" id="PTHR24421">
    <property type="entry name" value="NITRATE/NITRITE SENSOR PROTEIN NARX-RELATED"/>
    <property type="match status" value="1"/>
</dbReference>
<dbReference type="Pfam" id="PF02518">
    <property type="entry name" value="HATPase_c"/>
    <property type="match status" value="1"/>
</dbReference>
<feature type="transmembrane region" description="Helical" evidence="10">
    <location>
        <begin position="127"/>
        <end position="147"/>
    </location>
</feature>
<dbReference type="PROSITE" id="PS50109">
    <property type="entry name" value="HIS_KIN"/>
    <property type="match status" value="1"/>
</dbReference>
<dbReference type="InterPro" id="IPR050482">
    <property type="entry name" value="Sensor_HK_TwoCompSys"/>
</dbReference>
<name>A0ABQ3AHI3_9ACTN</name>
<organism evidence="12 13">
    <name type="scientific">Streptomyces xanthochromogenes</name>
    <dbReference type="NCBI Taxonomy" id="67384"/>
    <lineage>
        <taxon>Bacteria</taxon>
        <taxon>Bacillati</taxon>
        <taxon>Actinomycetota</taxon>
        <taxon>Actinomycetes</taxon>
        <taxon>Kitasatosporales</taxon>
        <taxon>Streptomycetaceae</taxon>
        <taxon>Streptomyces</taxon>
    </lineage>
</organism>
<accession>A0ABQ3AHI3</accession>
<dbReference type="SMART" id="SM00387">
    <property type="entry name" value="HATPase_c"/>
    <property type="match status" value="1"/>
</dbReference>
<dbReference type="CDD" id="cd16917">
    <property type="entry name" value="HATPase_UhpB-NarQ-NarX-like"/>
    <property type="match status" value="1"/>
</dbReference>
<keyword evidence="4" id="KW-0808">Transferase</keyword>
<dbReference type="EMBL" id="BMUU01000008">
    <property type="protein sequence ID" value="GGY47928.1"/>
    <property type="molecule type" value="Genomic_DNA"/>
</dbReference>
<keyword evidence="6" id="KW-0418">Kinase</keyword>
<evidence type="ECO:0000256" key="9">
    <source>
        <dbReference type="SAM" id="MobiDB-lite"/>
    </source>
</evidence>
<proteinExistence type="predicted"/>
<evidence type="ECO:0000256" key="6">
    <source>
        <dbReference type="ARBA" id="ARBA00022777"/>
    </source>
</evidence>
<comment type="catalytic activity">
    <reaction evidence="1">
        <text>ATP + protein L-histidine = ADP + protein N-phospho-L-histidine.</text>
        <dbReference type="EC" id="2.7.13.3"/>
    </reaction>
</comment>
<dbReference type="SUPFAM" id="SSF55874">
    <property type="entry name" value="ATPase domain of HSP90 chaperone/DNA topoisomerase II/histidine kinase"/>
    <property type="match status" value="1"/>
</dbReference>
<evidence type="ECO:0000256" key="4">
    <source>
        <dbReference type="ARBA" id="ARBA00022679"/>
    </source>
</evidence>
<keyword evidence="7" id="KW-0067">ATP-binding</keyword>
<keyword evidence="10" id="KW-1133">Transmembrane helix</keyword>
<dbReference type="InterPro" id="IPR005467">
    <property type="entry name" value="His_kinase_dom"/>
</dbReference>
<feature type="transmembrane region" description="Helical" evidence="10">
    <location>
        <begin position="64"/>
        <end position="81"/>
    </location>
</feature>
<evidence type="ECO:0000256" key="10">
    <source>
        <dbReference type="SAM" id="Phobius"/>
    </source>
</evidence>
<keyword evidence="10" id="KW-0812">Transmembrane</keyword>
<evidence type="ECO:0000313" key="13">
    <source>
        <dbReference type="Proteomes" id="UP000600946"/>
    </source>
</evidence>
<dbReference type="Proteomes" id="UP000600946">
    <property type="component" value="Unassembled WGS sequence"/>
</dbReference>
<evidence type="ECO:0000256" key="7">
    <source>
        <dbReference type="ARBA" id="ARBA00022840"/>
    </source>
</evidence>
<dbReference type="Pfam" id="PF07730">
    <property type="entry name" value="HisKA_3"/>
    <property type="match status" value="1"/>
</dbReference>
<keyword evidence="8" id="KW-0902">Two-component regulatory system</keyword>
<dbReference type="Gene3D" id="1.20.5.1930">
    <property type="match status" value="1"/>
</dbReference>
<feature type="transmembrane region" description="Helical" evidence="10">
    <location>
        <begin position="179"/>
        <end position="202"/>
    </location>
</feature>
<feature type="transmembrane region" description="Helical" evidence="10">
    <location>
        <begin position="88"/>
        <end position="107"/>
    </location>
</feature>